<name>A0A9D7XDG8_9BACT</name>
<dbReference type="EMBL" id="JADKFW010000004">
    <property type="protein sequence ID" value="MBK9716546.1"/>
    <property type="molecule type" value="Genomic_DNA"/>
</dbReference>
<dbReference type="AlphaFoldDB" id="A0A9D7XDG8"/>
<accession>A0A9D7XDG8</accession>
<protein>
    <recommendedName>
        <fullName evidence="3">Lipoprotein</fullName>
    </recommendedName>
</protein>
<sequence>MKGFSTYLYVGMITTILVSCRKNADEPPFSVTPEIKFQSLSHDTIREFEDVLTISISYQDGDGDIGFEEPDDYAVYIRDVRLNKYDGFYIGPVAPPGAVIAVKGNLKLEFPSLFVFGNRSEERTRFYIYMIDRSGHKSNELVSTDVIIKKK</sequence>
<evidence type="ECO:0000313" key="1">
    <source>
        <dbReference type="EMBL" id="MBK9716546.1"/>
    </source>
</evidence>
<proteinExistence type="predicted"/>
<comment type="caution">
    <text evidence="1">The sequence shown here is derived from an EMBL/GenBank/DDBJ whole genome shotgun (WGS) entry which is preliminary data.</text>
</comment>
<organism evidence="1 2">
    <name type="scientific">Candidatus Defluviibacterium haderslevense</name>
    <dbReference type="NCBI Taxonomy" id="2981993"/>
    <lineage>
        <taxon>Bacteria</taxon>
        <taxon>Pseudomonadati</taxon>
        <taxon>Bacteroidota</taxon>
        <taxon>Saprospiria</taxon>
        <taxon>Saprospirales</taxon>
        <taxon>Saprospiraceae</taxon>
        <taxon>Candidatus Defluviibacterium</taxon>
    </lineage>
</organism>
<gene>
    <name evidence="1" type="ORF">IPO85_03325</name>
</gene>
<evidence type="ECO:0000313" key="2">
    <source>
        <dbReference type="Proteomes" id="UP000808349"/>
    </source>
</evidence>
<dbReference type="Proteomes" id="UP000808349">
    <property type="component" value="Unassembled WGS sequence"/>
</dbReference>
<reference evidence="1 2" key="1">
    <citation type="submission" date="2020-10" db="EMBL/GenBank/DDBJ databases">
        <title>Connecting structure to function with the recovery of over 1000 high-quality activated sludge metagenome-assembled genomes encoding full-length rRNA genes using long-read sequencing.</title>
        <authorList>
            <person name="Singleton C.M."/>
            <person name="Petriglieri F."/>
            <person name="Kristensen J.M."/>
            <person name="Kirkegaard R.H."/>
            <person name="Michaelsen T.Y."/>
            <person name="Andersen M.H."/>
            <person name="Karst S.M."/>
            <person name="Dueholm M.S."/>
            <person name="Nielsen P.H."/>
            <person name="Albertsen M."/>
        </authorList>
    </citation>
    <scope>NUCLEOTIDE SEQUENCE [LARGE SCALE GENOMIC DNA]</scope>
    <source>
        <strain evidence="1">Ribe_18-Q3-R11-54_BAT3C.373</strain>
    </source>
</reference>
<evidence type="ECO:0008006" key="3">
    <source>
        <dbReference type="Google" id="ProtNLM"/>
    </source>
</evidence>
<dbReference type="PROSITE" id="PS51257">
    <property type="entry name" value="PROKAR_LIPOPROTEIN"/>
    <property type="match status" value="1"/>
</dbReference>